<feature type="compositionally biased region" description="Basic and acidic residues" evidence="1">
    <location>
        <begin position="68"/>
        <end position="82"/>
    </location>
</feature>
<organism evidence="2 3">
    <name type="scientific">Peltaster fructicola</name>
    <dbReference type="NCBI Taxonomy" id="286661"/>
    <lineage>
        <taxon>Eukaryota</taxon>
        <taxon>Fungi</taxon>
        <taxon>Dikarya</taxon>
        <taxon>Ascomycota</taxon>
        <taxon>Pezizomycotina</taxon>
        <taxon>Dothideomycetes</taxon>
        <taxon>Dothideomycetes incertae sedis</taxon>
        <taxon>Peltaster</taxon>
    </lineage>
</organism>
<keyword evidence="3" id="KW-1185">Reference proteome</keyword>
<dbReference type="OrthoDB" id="5206740at2759"/>
<dbReference type="AlphaFoldDB" id="A0A6H0XRN8"/>
<name>A0A6H0XRN8_9PEZI</name>
<proteinExistence type="predicted"/>
<dbReference type="Proteomes" id="UP000503462">
    <property type="component" value="Chromosome 2"/>
</dbReference>
<reference evidence="2 3" key="1">
    <citation type="journal article" date="2016" name="Sci. Rep.">
        <title>Peltaster fructicola genome reveals evolution from an invasive phytopathogen to an ectophytic parasite.</title>
        <authorList>
            <person name="Xu C."/>
            <person name="Chen H."/>
            <person name="Gleason M.L."/>
            <person name="Xu J.R."/>
            <person name="Liu H."/>
            <person name="Zhang R."/>
            <person name="Sun G."/>
        </authorList>
    </citation>
    <scope>NUCLEOTIDE SEQUENCE [LARGE SCALE GENOMIC DNA]</scope>
    <source>
        <strain evidence="2 3">LNHT1506</strain>
    </source>
</reference>
<evidence type="ECO:0000313" key="2">
    <source>
        <dbReference type="EMBL" id="QIW97320.1"/>
    </source>
</evidence>
<accession>A0A6H0XRN8</accession>
<dbReference type="EMBL" id="CP051140">
    <property type="protein sequence ID" value="QIW97320.1"/>
    <property type="molecule type" value="Genomic_DNA"/>
</dbReference>
<gene>
    <name evidence="2" type="ORF">AMS68_002838</name>
</gene>
<protein>
    <submittedName>
        <fullName evidence="2">Uncharacterized protein</fullName>
    </submittedName>
</protein>
<sequence length="265" mass="29060">MSSPAKRPKLSLDTTTSSPSILTGKHSTSLRLETLSATSPTARNTFGNAHPVQKPTLTRLTTTTNDNPSKRRYVETPKKLTQEDDDEDDSPISVAPVVQPSTNIVPYNVSYHISSILRNGPVQRAGKRRKSAQSKASFKVTKKVIFKAPLTEDVITVKYTMSHFEMEPATPISTLVEKAPAVKLHVEEKETDKLQVLQPLTYISRPKKIAQSADTDLCPVTPVAGRGKKDRQWVWTLGTTEAVSGKGLDSRVTLESPNLMTVNAV</sequence>
<feature type="region of interest" description="Disordered" evidence="1">
    <location>
        <begin position="1"/>
        <end position="93"/>
    </location>
</feature>
<evidence type="ECO:0000256" key="1">
    <source>
        <dbReference type="SAM" id="MobiDB-lite"/>
    </source>
</evidence>
<evidence type="ECO:0000313" key="3">
    <source>
        <dbReference type="Proteomes" id="UP000503462"/>
    </source>
</evidence>
<feature type="compositionally biased region" description="Polar residues" evidence="1">
    <location>
        <begin position="12"/>
        <end position="47"/>
    </location>
</feature>